<keyword evidence="2" id="KW-1185">Reference proteome</keyword>
<protein>
    <submittedName>
        <fullName evidence="1">Uncharacterized protein</fullName>
    </submittedName>
</protein>
<sequence length="86" mass="9599">MIKRFPDLQALEITANNLDTVSTPTTCSLERLPAFFLNFFSGGNCGRRSSSSELQLDEYDCILTAKTTHQPFLLVLCKEIKNNGRG</sequence>
<accession>A0AAD8NRD9</accession>
<proteinExistence type="predicted"/>
<organism evidence="1 2">
    <name type="scientific">Tagetes erecta</name>
    <name type="common">African marigold</name>
    <dbReference type="NCBI Taxonomy" id="13708"/>
    <lineage>
        <taxon>Eukaryota</taxon>
        <taxon>Viridiplantae</taxon>
        <taxon>Streptophyta</taxon>
        <taxon>Embryophyta</taxon>
        <taxon>Tracheophyta</taxon>
        <taxon>Spermatophyta</taxon>
        <taxon>Magnoliopsida</taxon>
        <taxon>eudicotyledons</taxon>
        <taxon>Gunneridae</taxon>
        <taxon>Pentapetalae</taxon>
        <taxon>asterids</taxon>
        <taxon>campanulids</taxon>
        <taxon>Asterales</taxon>
        <taxon>Asteraceae</taxon>
        <taxon>Asteroideae</taxon>
        <taxon>Heliantheae alliance</taxon>
        <taxon>Tageteae</taxon>
        <taxon>Tagetes</taxon>
    </lineage>
</organism>
<comment type="caution">
    <text evidence="1">The sequence shown here is derived from an EMBL/GenBank/DDBJ whole genome shotgun (WGS) entry which is preliminary data.</text>
</comment>
<name>A0AAD8NRD9_TARER</name>
<gene>
    <name evidence="1" type="ORF">QVD17_20873</name>
</gene>
<dbReference type="AlphaFoldDB" id="A0AAD8NRD9"/>
<dbReference type="EMBL" id="JAUHHV010000005">
    <property type="protein sequence ID" value="KAK1425520.1"/>
    <property type="molecule type" value="Genomic_DNA"/>
</dbReference>
<reference evidence="1" key="1">
    <citation type="journal article" date="2023" name="bioRxiv">
        <title>Improved chromosome-level genome assembly for marigold (Tagetes erecta).</title>
        <authorList>
            <person name="Jiang F."/>
            <person name="Yuan L."/>
            <person name="Wang S."/>
            <person name="Wang H."/>
            <person name="Xu D."/>
            <person name="Wang A."/>
            <person name="Fan W."/>
        </authorList>
    </citation>
    <scope>NUCLEOTIDE SEQUENCE</scope>
    <source>
        <strain evidence="1">WSJ</strain>
        <tissue evidence="1">Leaf</tissue>
    </source>
</reference>
<evidence type="ECO:0000313" key="2">
    <source>
        <dbReference type="Proteomes" id="UP001229421"/>
    </source>
</evidence>
<dbReference type="Proteomes" id="UP001229421">
    <property type="component" value="Unassembled WGS sequence"/>
</dbReference>
<evidence type="ECO:0000313" key="1">
    <source>
        <dbReference type="EMBL" id="KAK1425520.1"/>
    </source>
</evidence>